<protein>
    <submittedName>
        <fullName evidence="1">Uncharacterized protein</fullName>
    </submittedName>
</protein>
<proteinExistence type="predicted"/>
<name>A0A0B0NCE8_GOSAR</name>
<gene>
    <name evidence="1" type="ORF">F383_14799</name>
</gene>
<dbReference type="EMBL" id="KN391128">
    <property type="protein sequence ID" value="KHG09489.1"/>
    <property type="molecule type" value="Genomic_DNA"/>
</dbReference>
<accession>A0A0B0NCE8</accession>
<dbReference type="Proteomes" id="UP000032142">
    <property type="component" value="Unassembled WGS sequence"/>
</dbReference>
<evidence type="ECO:0000313" key="2">
    <source>
        <dbReference type="Proteomes" id="UP000032142"/>
    </source>
</evidence>
<sequence length="13" mass="1599">MVNYNFWIRVLSG</sequence>
<evidence type="ECO:0000313" key="1">
    <source>
        <dbReference type="EMBL" id="KHG09489.1"/>
    </source>
</evidence>
<organism evidence="1 2">
    <name type="scientific">Gossypium arboreum</name>
    <name type="common">Tree cotton</name>
    <name type="synonym">Gossypium nanking</name>
    <dbReference type="NCBI Taxonomy" id="29729"/>
    <lineage>
        <taxon>Eukaryota</taxon>
        <taxon>Viridiplantae</taxon>
        <taxon>Streptophyta</taxon>
        <taxon>Embryophyta</taxon>
        <taxon>Tracheophyta</taxon>
        <taxon>Spermatophyta</taxon>
        <taxon>Magnoliopsida</taxon>
        <taxon>eudicotyledons</taxon>
        <taxon>Gunneridae</taxon>
        <taxon>Pentapetalae</taxon>
        <taxon>rosids</taxon>
        <taxon>malvids</taxon>
        <taxon>Malvales</taxon>
        <taxon>Malvaceae</taxon>
        <taxon>Malvoideae</taxon>
        <taxon>Gossypium</taxon>
    </lineage>
</organism>
<keyword evidence="2" id="KW-1185">Reference proteome</keyword>
<reference evidence="2" key="1">
    <citation type="submission" date="2014-09" db="EMBL/GenBank/DDBJ databases">
        <authorList>
            <person name="Mudge J."/>
            <person name="Ramaraj T."/>
            <person name="Lindquist I.E."/>
            <person name="Bharti A.K."/>
            <person name="Sundararajan A."/>
            <person name="Cameron C.T."/>
            <person name="Woodward J.E."/>
            <person name="May G.D."/>
            <person name="Brubaker C."/>
            <person name="Broadhvest J."/>
            <person name="Wilkins T.A."/>
        </authorList>
    </citation>
    <scope>NUCLEOTIDE SEQUENCE</scope>
    <source>
        <strain evidence="2">cv. AKA8401</strain>
    </source>
</reference>